<reference evidence="2" key="1">
    <citation type="submission" date="2021-05" db="EMBL/GenBank/DDBJ databases">
        <title>The genome of the haptophyte Pavlova lutheri (Diacronema luteri, Pavlovales) - a model for lipid biosynthesis in eukaryotic algae.</title>
        <authorList>
            <person name="Hulatt C.J."/>
            <person name="Posewitz M.C."/>
        </authorList>
    </citation>
    <scope>NUCLEOTIDE SEQUENCE</scope>
    <source>
        <strain evidence="2">NIVA-4/92</strain>
    </source>
</reference>
<dbReference type="Proteomes" id="UP000751190">
    <property type="component" value="Unassembled WGS sequence"/>
</dbReference>
<feature type="region of interest" description="Disordered" evidence="1">
    <location>
        <begin position="93"/>
        <end position="148"/>
    </location>
</feature>
<protein>
    <submittedName>
        <fullName evidence="2">Uncharacterized protein</fullName>
    </submittedName>
</protein>
<gene>
    <name evidence="2" type="ORF">KFE25_008278</name>
</gene>
<feature type="compositionally biased region" description="Polar residues" evidence="1">
    <location>
        <begin position="1"/>
        <end position="10"/>
    </location>
</feature>
<feature type="region of interest" description="Disordered" evidence="1">
    <location>
        <begin position="1"/>
        <end position="32"/>
    </location>
</feature>
<proteinExistence type="predicted"/>
<evidence type="ECO:0000313" key="2">
    <source>
        <dbReference type="EMBL" id="KAG8466899.1"/>
    </source>
</evidence>
<dbReference type="AlphaFoldDB" id="A0A8J6CBU3"/>
<keyword evidence="3" id="KW-1185">Reference proteome</keyword>
<evidence type="ECO:0000313" key="3">
    <source>
        <dbReference type="Proteomes" id="UP000751190"/>
    </source>
</evidence>
<feature type="compositionally biased region" description="Low complexity" evidence="1">
    <location>
        <begin position="124"/>
        <end position="146"/>
    </location>
</feature>
<evidence type="ECO:0000256" key="1">
    <source>
        <dbReference type="SAM" id="MobiDB-lite"/>
    </source>
</evidence>
<name>A0A8J6CBU3_DIALT</name>
<organism evidence="2 3">
    <name type="scientific">Diacronema lutheri</name>
    <name type="common">Unicellular marine alga</name>
    <name type="synonym">Monochrysis lutheri</name>
    <dbReference type="NCBI Taxonomy" id="2081491"/>
    <lineage>
        <taxon>Eukaryota</taxon>
        <taxon>Haptista</taxon>
        <taxon>Haptophyta</taxon>
        <taxon>Pavlovophyceae</taxon>
        <taxon>Pavlovales</taxon>
        <taxon>Pavlovaceae</taxon>
        <taxon>Diacronema</taxon>
    </lineage>
</organism>
<dbReference type="EMBL" id="JAGTXO010000007">
    <property type="protein sequence ID" value="KAG8466899.1"/>
    <property type="molecule type" value="Genomic_DNA"/>
</dbReference>
<comment type="caution">
    <text evidence="2">The sequence shown here is derived from an EMBL/GenBank/DDBJ whole genome shotgun (WGS) entry which is preliminary data.</text>
</comment>
<accession>A0A8J6CBU3</accession>
<sequence>MGIIDQIQQRSNEERPVTVRDYLQSPPRPTVRKRALPAFKHARTLDDVLGAPATSFASESLAQEFRSPFFFHSDVCDEDDTHVSPRARRLAERLQAADSHRRTAQGASATGYHAHSPQAPAPRAPQASAGQDARSSAPAPRAPASAGVVVETVGSAASGAA</sequence>